<keyword evidence="1" id="KW-0812">Transmembrane</keyword>
<evidence type="ECO:0000256" key="1">
    <source>
        <dbReference type="SAM" id="Phobius"/>
    </source>
</evidence>
<name>L7K0F7_TRAHO</name>
<dbReference type="Proteomes" id="UP000011185">
    <property type="component" value="Unassembled WGS sequence"/>
</dbReference>
<organism evidence="2 3">
    <name type="scientific">Trachipleistophora hominis</name>
    <name type="common">Microsporidian parasite</name>
    <dbReference type="NCBI Taxonomy" id="72359"/>
    <lineage>
        <taxon>Eukaryota</taxon>
        <taxon>Fungi</taxon>
        <taxon>Fungi incertae sedis</taxon>
        <taxon>Microsporidia</taxon>
        <taxon>Pleistophoridae</taxon>
        <taxon>Trachipleistophora</taxon>
    </lineage>
</organism>
<keyword evidence="1" id="KW-1133">Transmembrane helix</keyword>
<dbReference type="EMBL" id="JH993832">
    <property type="protein sequence ID" value="ELQ76657.1"/>
    <property type="molecule type" value="Genomic_DNA"/>
</dbReference>
<dbReference type="InParanoid" id="L7K0F7"/>
<dbReference type="OrthoDB" id="10518826at2759"/>
<proteinExistence type="predicted"/>
<evidence type="ECO:0000313" key="3">
    <source>
        <dbReference type="Proteomes" id="UP000011185"/>
    </source>
</evidence>
<feature type="transmembrane region" description="Helical" evidence="1">
    <location>
        <begin position="50"/>
        <end position="72"/>
    </location>
</feature>
<evidence type="ECO:0000313" key="2">
    <source>
        <dbReference type="EMBL" id="ELQ76657.1"/>
    </source>
</evidence>
<accession>L7K0F7</accession>
<reference evidence="2 3" key="1">
    <citation type="journal article" date="2012" name="PLoS Pathog.">
        <title>The genome of the obligate intracellular parasite Trachipleistophora hominis: new insights into microsporidian genome dynamics and reductive evolution.</title>
        <authorList>
            <person name="Heinz E."/>
            <person name="Williams T.A."/>
            <person name="Nakjang S."/>
            <person name="Noel C.J."/>
            <person name="Swan D.C."/>
            <person name="Goldberg A.V."/>
            <person name="Harris S.R."/>
            <person name="Weinmaier T."/>
            <person name="Markert S."/>
            <person name="Becher D."/>
            <person name="Bernhardt J."/>
            <person name="Dagan T."/>
            <person name="Hacker C."/>
            <person name="Lucocq J.M."/>
            <person name="Schweder T."/>
            <person name="Rattei T."/>
            <person name="Hall N."/>
            <person name="Hirt R.P."/>
            <person name="Embley T.M."/>
        </authorList>
    </citation>
    <scope>NUCLEOTIDE SEQUENCE [LARGE SCALE GENOMIC DNA]</scope>
</reference>
<protein>
    <submittedName>
        <fullName evidence="2">Uncharacterized protein</fullName>
    </submittedName>
</protein>
<dbReference type="HOGENOM" id="CLU_2559916_0_0_1"/>
<gene>
    <name evidence="2" type="ORF">THOM_0376</name>
</gene>
<keyword evidence="3" id="KW-1185">Reference proteome</keyword>
<dbReference type="AlphaFoldDB" id="L7K0F7"/>
<dbReference type="VEuPathDB" id="MicrosporidiaDB:THOM_0376"/>
<keyword evidence="1" id="KW-0472">Membrane</keyword>
<sequence>MILPFIFTFLGSLMITCGLEVLYNFEWNFLEVICSSYQCLDANMNKEASMVAYLVTLFSFALGFGIQIPTILKLHKKKPPVK</sequence>